<dbReference type="RefSeq" id="WP_253864845.1">
    <property type="nucleotide sequence ID" value="NZ_BAAALN010000002.1"/>
</dbReference>
<dbReference type="PANTHER" id="PTHR36529:SF1">
    <property type="entry name" value="GLYCOSYLTRANSFERASE"/>
    <property type="match status" value="1"/>
</dbReference>
<dbReference type="InterPro" id="IPR029044">
    <property type="entry name" value="Nucleotide-diphossugar_trans"/>
</dbReference>
<dbReference type="Proteomes" id="UP001500653">
    <property type="component" value="Unassembled WGS sequence"/>
</dbReference>
<reference evidence="3" key="1">
    <citation type="journal article" date="2019" name="Int. J. Syst. Evol. Microbiol.">
        <title>The Global Catalogue of Microorganisms (GCM) 10K type strain sequencing project: providing services to taxonomists for standard genome sequencing and annotation.</title>
        <authorList>
            <consortium name="The Broad Institute Genomics Platform"/>
            <consortium name="The Broad Institute Genome Sequencing Center for Infectious Disease"/>
            <person name="Wu L."/>
            <person name="Ma J."/>
        </authorList>
    </citation>
    <scope>NUCLEOTIDE SEQUENCE [LARGE SCALE GENOMIC DNA]</scope>
    <source>
        <strain evidence="3">JCM 13023</strain>
    </source>
</reference>
<evidence type="ECO:0000313" key="3">
    <source>
        <dbReference type="Proteomes" id="UP001500653"/>
    </source>
</evidence>
<protein>
    <submittedName>
        <fullName evidence="2">DUF2064 domain-containing protein</fullName>
    </submittedName>
</protein>
<dbReference type="Pfam" id="PF09837">
    <property type="entry name" value="DUF2064"/>
    <property type="match status" value="1"/>
</dbReference>
<feature type="region of interest" description="Disordered" evidence="1">
    <location>
        <begin position="219"/>
        <end position="243"/>
    </location>
</feature>
<comment type="caution">
    <text evidence="2">The sequence shown here is derived from an EMBL/GenBank/DDBJ whole genome shotgun (WGS) entry which is preliminary data.</text>
</comment>
<feature type="compositionally biased region" description="Low complexity" evidence="1">
    <location>
        <begin position="219"/>
        <end position="237"/>
    </location>
</feature>
<dbReference type="InterPro" id="IPR018641">
    <property type="entry name" value="Trfase_1_rSAM/seldom-assoc"/>
</dbReference>
<dbReference type="SUPFAM" id="SSF53448">
    <property type="entry name" value="Nucleotide-diphospho-sugar transferases"/>
    <property type="match status" value="1"/>
</dbReference>
<keyword evidence="3" id="KW-1185">Reference proteome</keyword>
<gene>
    <name evidence="2" type="ORF">GCM10009676_06160</name>
</gene>
<evidence type="ECO:0000313" key="2">
    <source>
        <dbReference type="EMBL" id="GAA1226811.1"/>
    </source>
</evidence>
<dbReference type="EMBL" id="BAAALN010000002">
    <property type="protein sequence ID" value="GAA1226811.1"/>
    <property type="molecule type" value="Genomic_DNA"/>
</dbReference>
<name>A0ABP4GLY8_9PSEU</name>
<dbReference type="Gene3D" id="3.90.550.10">
    <property type="entry name" value="Spore Coat Polysaccharide Biosynthesis Protein SpsA, Chain A"/>
    <property type="match status" value="1"/>
</dbReference>
<organism evidence="2 3">
    <name type="scientific">Prauserella halophila</name>
    <dbReference type="NCBI Taxonomy" id="185641"/>
    <lineage>
        <taxon>Bacteria</taxon>
        <taxon>Bacillati</taxon>
        <taxon>Actinomycetota</taxon>
        <taxon>Actinomycetes</taxon>
        <taxon>Pseudonocardiales</taxon>
        <taxon>Pseudonocardiaceae</taxon>
        <taxon>Prauserella</taxon>
    </lineage>
</organism>
<dbReference type="PANTHER" id="PTHR36529">
    <property type="entry name" value="SLL1095 PROTEIN"/>
    <property type="match status" value="1"/>
</dbReference>
<sequence>MSAGVVLVVAKAPVAGVAKTRLAASVGGLAAARIAAASLLDTLDAALRTPATRTAVALTGEMGPAEARSDLAELLGRCDVFGQRGVGFAERLAAAHADVRERYPGAPVVQIGMDSPQITPDLLAAALSQLDTADAALGPAADGGWWALALRDPGHAAVLSGVPMSTADTARATREALAARGLEVSPLPVLSDVDTEDDARAVALTVPAGRFARAVDAELAGAGSRSGEGASEAASEGPGEGER</sequence>
<proteinExistence type="predicted"/>
<evidence type="ECO:0000256" key="1">
    <source>
        <dbReference type="SAM" id="MobiDB-lite"/>
    </source>
</evidence>
<accession>A0ABP4GLY8</accession>